<reference evidence="1 2" key="1">
    <citation type="submission" date="2019-01" db="EMBL/GenBank/DDBJ databases">
        <authorList>
            <person name="Sayadi A."/>
        </authorList>
    </citation>
    <scope>NUCLEOTIDE SEQUENCE [LARGE SCALE GENOMIC DNA]</scope>
</reference>
<dbReference type="EMBL" id="CAACVG010010620">
    <property type="protein sequence ID" value="VEN56201.1"/>
    <property type="molecule type" value="Genomic_DNA"/>
</dbReference>
<evidence type="ECO:0000313" key="2">
    <source>
        <dbReference type="Proteomes" id="UP000410492"/>
    </source>
</evidence>
<accession>A0A653D9H7</accession>
<feature type="non-terminal residue" evidence="1">
    <location>
        <position position="65"/>
    </location>
</feature>
<sequence length="65" mass="7648">MGLIIYAMIWEESPRLHVTMSVTIMGRHRLPVNVDKLKIDQTKRIQTIQIRKLQNKIELSGYKIT</sequence>
<evidence type="ECO:0000313" key="1">
    <source>
        <dbReference type="EMBL" id="VEN56201.1"/>
    </source>
</evidence>
<name>A0A653D9H7_CALMS</name>
<dbReference type="Proteomes" id="UP000410492">
    <property type="component" value="Unassembled WGS sequence"/>
</dbReference>
<protein>
    <submittedName>
        <fullName evidence="1">Uncharacterized protein</fullName>
    </submittedName>
</protein>
<dbReference type="AlphaFoldDB" id="A0A653D9H7"/>
<gene>
    <name evidence="1" type="ORF">CALMAC_LOCUS15164</name>
</gene>
<keyword evidence="2" id="KW-1185">Reference proteome</keyword>
<organism evidence="1 2">
    <name type="scientific">Callosobruchus maculatus</name>
    <name type="common">Southern cowpea weevil</name>
    <name type="synonym">Pulse bruchid</name>
    <dbReference type="NCBI Taxonomy" id="64391"/>
    <lineage>
        <taxon>Eukaryota</taxon>
        <taxon>Metazoa</taxon>
        <taxon>Ecdysozoa</taxon>
        <taxon>Arthropoda</taxon>
        <taxon>Hexapoda</taxon>
        <taxon>Insecta</taxon>
        <taxon>Pterygota</taxon>
        <taxon>Neoptera</taxon>
        <taxon>Endopterygota</taxon>
        <taxon>Coleoptera</taxon>
        <taxon>Polyphaga</taxon>
        <taxon>Cucujiformia</taxon>
        <taxon>Chrysomeloidea</taxon>
        <taxon>Chrysomelidae</taxon>
        <taxon>Bruchinae</taxon>
        <taxon>Bruchini</taxon>
        <taxon>Callosobruchus</taxon>
    </lineage>
</organism>
<proteinExistence type="predicted"/>